<dbReference type="AlphaFoldDB" id="A0A427BKM5"/>
<dbReference type="GO" id="GO:0005524">
    <property type="term" value="F:ATP binding"/>
    <property type="evidence" value="ECO:0007669"/>
    <property type="project" value="UniProtKB-KW"/>
</dbReference>
<keyword evidence="1" id="KW-0547">Nucleotide-binding</keyword>
<evidence type="ECO:0000256" key="3">
    <source>
        <dbReference type="ARBA" id="ARBA00023125"/>
    </source>
</evidence>
<keyword evidence="2" id="KW-0067">ATP-binding</keyword>
<dbReference type="GO" id="GO:0140664">
    <property type="term" value="F:ATP-dependent DNA damage sensor activity"/>
    <property type="evidence" value="ECO:0007669"/>
    <property type="project" value="InterPro"/>
</dbReference>
<keyword evidence="3" id="KW-0238">DNA-binding</keyword>
<dbReference type="EMBL" id="RHPO01000021">
    <property type="protein sequence ID" value="RRT90096.1"/>
    <property type="molecule type" value="Genomic_DNA"/>
</dbReference>
<dbReference type="InterPro" id="IPR045076">
    <property type="entry name" value="MutS"/>
</dbReference>
<evidence type="ECO:0000256" key="1">
    <source>
        <dbReference type="ARBA" id="ARBA00022741"/>
    </source>
</evidence>
<dbReference type="Proteomes" id="UP001173578">
    <property type="component" value="Unassembled WGS sequence"/>
</dbReference>
<dbReference type="InterPro" id="IPR027417">
    <property type="entry name" value="P-loop_NTPase"/>
</dbReference>
<evidence type="ECO:0000259" key="4">
    <source>
        <dbReference type="SMART" id="SM00534"/>
    </source>
</evidence>
<dbReference type="GO" id="GO:0006298">
    <property type="term" value="P:mismatch repair"/>
    <property type="evidence" value="ECO:0007669"/>
    <property type="project" value="InterPro"/>
</dbReference>
<dbReference type="GO" id="GO:0005829">
    <property type="term" value="C:cytosol"/>
    <property type="evidence" value="ECO:0007669"/>
    <property type="project" value="TreeGrafter"/>
</dbReference>
<dbReference type="SUPFAM" id="SSF52540">
    <property type="entry name" value="P-loop containing nucleoside triphosphate hydrolases"/>
    <property type="match status" value="1"/>
</dbReference>
<name>A0A427BKM5_9FLAO</name>
<evidence type="ECO:0000313" key="7">
    <source>
        <dbReference type="Proteomes" id="UP000267844"/>
    </source>
</evidence>
<proteinExistence type="predicted"/>
<reference evidence="5" key="2">
    <citation type="submission" date="2020-06" db="EMBL/GenBank/DDBJ databases">
        <authorList>
            <person name="Dong N."/>
        </authorList>
    </citation>
    <scope>NUCLEOTIDE SEQUENCE</scope>
    <source>
        <strain evidence="5">210</strain>
    </source>
</reference>
<dbReference type="PANTHER" id="PTHR11361:SF34">
    <property type="entry name" value="DNA MISMATCH REPAIR PROTEIN MSH1, MITOCHONDRIAL"/>
    <property type="match status" value="1"/>
</dbReference>
<dbReference type="InterPro" id="IPR000432">
    <property type="entry name" value="DNA_mismatch_repair_MutS_C"/>
</dbReference>
<dbReference type="RefSeq" id="WP_125350114.1">
    <property type="nucleotide sequence ID" value="NZ_JACALR010000004.1"/>
</dbReference>
<evidence type="ECO:0000313" key="5">
    <source>
        <dbReference type="EMBL" id="MDM1551611.1"/>
    </source>
</evidence>
<dbReference type="PANTHER" id="PTHR11361">
    <property type="entry name" value="DNA MISMATCH REPAIR PROTEIN MUTS FAMILY MEMBER"/>
    <property type="match status" value="1"/>
</dbReference>
<reference evidence="5" key="3">
    <citation type="journal article" date="2022" name="Sci. Total Environ.">
        <title>Prevalence, transmission, and molecular epidemiology of tet(X)-positive bacteria among humans, animals, and environmental niches in China: An epidemiological, and genomic-based study.</title>
        <authorList>
            <person name="Dong N."/>
            <person name="Zeng Y."/>
            <person name="Cai C."/>
            <person name="Sun C."/>
            <person name="Lu J."/>
            <person name="Liu C."/>
            <person name="Zhou H."/>
            <person name="Sun Q."/>
            <person name="Shu L."/>
            <person name="Wang H."/>
            <person name="Wang Y."/>
            <person name="Wang S."/>
            <person name="Wu C."/>
            <person name="Chan E.W."/>
            <person name="Chen G."/>
            <person name="Shen Z."/>
            <person name="Chen S."/>
            <person name="Zhang R."/>
        </authorList>
    </citation>
    <scope>NUCLEOTIDE SEQUENCE</scope>
    <source>
        <strain evidence="5">210</strain>
    </source>
</reference>
<accession>A0A427BKM5</accession>
<dbReference type="GO" id="GO:0030983">
    <property type="term" value="F:mismatched DNA binding"/>
    <property type="evidence" value="ECO:0007669"/>
    <property type="project" value="InterPro"/>
</dbReference>
<gene>
    <name evidence="6" type="ORF">EGI89_10185</name>
    <name evidence="5" type="ORF">HX095_10325</name>
</gene>
<protein>
    <recommendedName>
        <fullName evidence="4">DNA mismatch repair proteins mutS family domain-containing protein</fullName>
    </recommendedName>
</protein>
<feature type="domain" description="DNA mismatch repair proteins mutS family" evidence="4">
    <location>
        <begin position="233"/>
        <end position="416"/>
    </location>
</feature>
<comment type="caution">
    <text evidence="6">The sequence shown here is derived from an EMBL/GenBank/DDBJ whole genome shotgun (WGS) entry which is preliminary data.</text>
</comment>
<evidence type="ECO:0000256" key="2">
    <source>
        <dbReference type="ARBA" id="ARBA00022840"/>
    </source>
</evidence>
<dbReference type="SMART" id="SM00534">
    <property type="entry name" value="MUTSac"/>
    <property type="match status" value="1"/>
</dbReference>
<dbReference type="EMBL" id="JACALR010000004">
    <property type="protein sequence ID" value="MDM1551611.1"/>
    <property type="molecule type" value="Genomic_DNA"/>
</dbReference>
<dbReference type="Pfam" id="PF00488">
    <property type="entry name" value="MutS_V"/>
    <property type="match status" value="1"/>
</dbReference>
<dbReference type="Proteomes" id="UP000267844">
    <property type="component" value="Unassembled WGS sequence"/>
</dbReference>
<sequence>MMNIDNLNVDKDILPLFNMTLNYNSRSTLLQLLNTKPKTLQEMMDRQNIIKGFTQQVKGKSLYNYSKTEYNEVLNTINNVESVDFLKIKFYSSVKSTLESSLTQLYIFFNKIYTFLQSLEVQLFPTKFRNLLDNMIATLMSIETEKNYQFIRNRKFKSKEILNANDLLIENKAQINSFFEQLHLFEAYLSISLKVIEHQFIFPTISPQNELDLVDFYYPLLKNPVKNNFKTSKNVVVLTGANMSGKSTFFRAIAFCSYLGNLGLPVPCKSATIPFYQTISINIDHTDNVLKGYSHFMNEIMNLKNYLISSKEAGYSFAIFDELFSGTNSIDATNLLTKTIKGLDSHQNTLTFISTHLNEILDELQQLDNTEFLHLECIIEDNLPIYTYKIKNGSSDIRVGQLIFEKEGLNELLKLS</sequence>
<dbReference type="Gene3D" id="3.40.50.300">
    <property type="entry name" value="P-loop containing nucleotide triphosphate hydrolases"/>
    <property type="match status" value="1"/>
</dbReference>
<evidence type="ECO:0000313" key="6">
    <source>
        <dbReference type="EMBL" id="RRT90096.1"/>
    </source>
</evidence>
<organism evidence="6 7">
    <name type="scientific">Empedobacter falsenii</name>
    <dbReference type="NCBI Taxonomy" id="343874"/>
    <lineage>
        <taxon>Bacteria</taxon>
        <taxon>Pseudomonadati</taxon>
        <taxon>Bacteroidota</taxon>
        <taxon>Flavobacteriia</taxon>
        <taxon>Flavobacteriales</taxon>
        <taxon>Weeksellaceae</taxon>
        <taxon>Empedobacter</taxon>
    </lineage>
</organism>
<reference evidence="6 7" key="1">
    <citation type="submission" date="2018-10" db="EMBL/GenBank/DDBJ databases">
        <title>Transmission dynamics of multidrug resistant bacteria on intensive care unit surfaces.</title>
        <authorList>
            <person name="D'Souza A.W."/>
            <person name="Potter R.F."/>
            <person name="Wallace M."/>
            <person name="Shupe A."/>
            <person name="Patel S."/>
            <person name="Sun S."/>
            <person name="Gul D."/>
            <person name="Kwon J.H."/>
            <person name="Andleeb S."/>
            <person name="Burnham C.-A.D."/>
            <person name="Dantas G."/>
        </authorList>
    </citation>
    <scope>NUCLEOTIDE SEQUENCE [LARGE SCALE GENOMIC DNA]</scope>
    <source>
        <strain evidence="6 7">WF_348</strain>
    </source>
</reference>